<dbReference type="InterPro" id="IPR052523">
    <property type="entry name" value="Trichothecene_AcTrans"/>
</dbReference>
<protein>
    <recommendedName>
        <fullName evidence="1">N-acetyltransferase domain-containing protein</fullName>
    </recommendedName>
</protein>
<evidence type="ECO:0000259" key="1">
    <source>
        <dbReference type="PROSITE" id="PS51186"/>
    </source>
</evidence>
<accession>A0A1Y0C2F0</accession>
<dbReference type="PROSITE" id="PS51186">
    <property type="entry name" value="GNAT"/>
    <property type="match status" value="1"/>
</dbReference>
<organism evidence="2 3">
    <name type="scientific">Mycobacterium dioxanotrophicus</name>
    <dbReference type="NCBI Taxonomy" id="482462"/>
    <lineage>
        <taxon>Bacteria</taxon>
        <taxon>Bacillati</taxon>
        <taxon>Actinomycetota</taxon>
        <taxon>Actinomycetes</taxon>
        <taxon>Mycobacteriales</taxon>
        <taxon>Mycobacteriaceae</taxon>
        <taxon>Mycobacterium</taxon>
    </lineage>
</organism>
<dbReference type="EMBL" id="CP020809">
    <property type="protein sequence ID" value="ART69332.1"/>
    <property type="molecule type" value="Genomic_DNA"/>
</dbReference>
<dbReference type="KEGG" id="mdx:BTO20_12705"/>
<feature type="domain" description="N-acetyltransferase" evidence="1">
    <location>
        <begin position="2"/>
        <end position="196"/>
    </location>
</feature>
<dbReference type="PANTHER" id="PTHR42791:SF1">
    <property type="entry name" value="N-ACETYLTRANSFERASE DOMAIN-CONTAINING PROTEIN"/>
    <property type="match status" value="1"/>
</dbReference>
<evidence type="ECO:0000313" key="3">
    <source>
        <dbReference type="Proteomes" id="UP000195331"/>
    </source>
</evidence>
<dbReference type="Proteomes" id="UP000195331">
    <property type="component" value="Chromosome"/>
</dbReference>
<reference evidence="2 3" key="1">
    <citation type="submission" date="2017-04" db="EMBL/GenBank/DDBJ databases">
        <title>Whole Genome Sequence of 1,4-Dioxane Degrading Bacterium Mycobacterium dioxanotrophicus PH-06.</title>
        <authorList>
            <person name="He Y."/>
        </authorList>
    </citation>
    <scope>NUCLEOTIDE SEQUENCE [LARGE SCALE GENOMIC DNA]</scope>
    <source>
        <strain evidence="2 3">PH-06</strain>
    </source>
</reference>
<dbReference type="InterPro" id="IPR000182">
    <property type="entry name" value="GNAT_dom"/>
</dbReference>
<dbReference type="Pfam" id="PF00583">
    <property type="entry name" value="Acetyltransf_1"/>
    <property type="match status" value="1"/>
</dbReference>
<evidence type="ECO:0000313" key="2">
    <source>
        <dbReference type="EMBL" id="ART69332.1"/>
    </source>
</evidence>
<dbReference type="CDD" id="cd04301">
    <property type="entry name" value="NAT_SF"/>
    <property type="match status" value="1"/>
</dbReference>
<dbReference type="RefSeq" id="WP_087076356.1">
    <property type="nucleotide sequence ID" value="NZ_CP020809.1"/>
</dbReference>
<sequence>MTQARRATQPDLPAVVGVLSEAFFADRIFRWIVPDDEQRRRCGHLFYEVLVEAFWRNGEIWVAGAGKGAALWLPPGGSLVPPADAETLAARLLATTGGAESTARMAELFAALDAHHPTEPCWYLNFMGIDPAAQGQGLGSALLASALGQADQEGMPAYLEASSPQNRKLYERHGYETMGELIVSDSPALYPMWRLPVG</sequence>
<dbReference type="InterPro" id="IPR016181">
    <property type="entry name" value="Acyl_CoA_acyltransferase"/>
</dbReference>
<gene>
    <name evidence="2" type="ORF">BTO20_12705</name>
</gene>
<dbReference type="SUPFAM" id="SSF55729">
    <property type="entry name" value="Acyl-CoA N-acyltransferases (Nat)"/>
    <property type="match status" value="1"/>
</dbReference>
<proteinExistence type="predicted"/>
<dbReference type="GO" id="GO:0016747">
    <property type="term" value="F:acyltransferase activity, transferring groups other than amino-acyl groups"/>
    <property type="evidence" value="ECO:0007669"/>
    <property type="project" value="InterPro"/>
</dbReference>
<dbReference type="OrthoDB" id="7057833at2"/>
<keyword evidence="3" id="KW-1185">Reference proteome</keyword>
<dbReference type="PANTHER" id="PTHR42791">
    <property type="entry name" value="GNAT FAMILY ACETYLTRANSFERASE"/>
    <property type="match status" value="1"/>
</dbReference>
<name>A0A1Y0C2F0_9MYCO</name>
<dbReference type="Gene3D" id="3.40.630.30">
    <property type="match status" value="1"/>
</dbReference>
<dbReference type="AlphaFoldDB" id="A0A1Y0C2F0"/>